<protein>
    <recommendedName>
        <fullName evidence="2">histidine kinase</fullName>
        <ecNumber evidence="2">2.7.13.3</ecNumber>
    </recommendedName>
</protein>
<dbReference type="InterPro" id="IPR036890">
    <property type="entry name" value="HATPase_C_sf"/>
</dbReference>
<keyword evidence="6" id="KW-0812">Transmembrane</keyword>
<keyword evidence="6" id="KW-1133">Transmembrane helix</keyword>
<dbReference type="SUPFAM" id="SSF47384">
    <property type="entry name" value="Homodimeric domain of signal transducing histidine kinase"/>
    <property type="match status" value="1"/>
</dbReference>
<name>A0A8J2U9Y9_9BACT</name>
<dbReference type="Pfam" id="PF00512">
    <property type="entry name" value="HisKA"/>
    <property type="match status" value="1"/>
</dbReference>
<dbReference type="AlphaFoldDB" id="A0A8J2U9Y9"/>
<proteinExistence type="predicted"/>
<keyword evidence="3" id="KW-0597">Phosphoprotein</keyword>
<dbReference type="CDD" id="cd00082">
    <property type="entry name" value="HisKA"/>
    <property type="match status" value="1"/>
</dbReference>
<evidence type="ECO:0000259" key="7">
    <source>
        <dbReference type="PROSITE" id="PS50109"/>
    </source>
</evidence>
<dbReference type="Proteomes" id="UP000607559">
    <property type="component" value="Unassembled WGS sequence"/>
</dbReference>
<dbReference type="PROSITE" id="PS50109">
    <property type="entry name" value="HIS_KIN"/>
    <property type="match status" value="1"/>
</dbReference>
<evidence type="ECO:0000256" key="2">
    <source>
        <dbReference type="ARBA" id="ARBA00012438"/>
    </source>
</evidence>
<evidence type="ECO:0000256" key="1">
    <source>
        <dbReference type="ARBA" id="ARBA00000085"/>
    </source>
</evidence>
<reference evidence="8" key="2">
    <citation type="submission" date="2020-09" db="EMBL/GenBank/DDBJ databases">
        <authorList>
            <person name="Sun Q."/>
            <person name="Zhou Y."/>
        </authorList>
    </citation>
    <scope>NUCLEOTIDE SEQUENCE</scope>
    <source>
        <strain evidence="8">CGMCC 1.15448</strain>
    </source>
</reference>
<evidence type="ECO:0000313" key="9">
    <source>
        <dbReference type="Proteomes" id="UP000607559"/>
    </source>
</evidence>
<dbReference type="EMBL" id="BMJC01000001">
    <property type="protein sequence ID" value="GGA89298.1"/>
    <property type="molecule type" value="Genomic_DNA"/>
</dbReference>
<dbReference type="InterPro" id="IPR050428">
    <property type="entry name" value="TCS_sensor_his_kinase"/>
</dbReference>
<reference evidence="8" key="1">
    <citation type="journal article" date="2014" name="Int. J. Syst. Evol. Microbiol.">
        <title>Complete genome sequence of Corynebacterium casei LMG S-19264T (=DSM 44701T), isolated from a smear-ripened cheese.</title>
        <authorList>
            <consortium name="US DOE Joint Genome Institute (JGI-PGF)"/>
            <person name="Walter F."/>
            <person name="Albersmeier A."/>
            <person name="Kalinowski J."/>
            <person name="Ruckert C."/>
        </authorList>
    </citation>
    <scope>NUCLEOTIDE SEQUENCE</scope>
    <source>
        <strain evidence="8">CGMCC 1.15448</strain>
    </source>
</reference>
<dbReference type="GO" id="GO:0000155">
    <property type="term" value="F:phosphorelay sensor kinase activity"/>
    <property type="evidence" value="ECO:0007669"/>
    <property type="project" value="InterPro"/>
</dbReference>
<dbReference type="Gene3D" id="3.30.565.10">
    <property type="entry name" value="Histidine kinase-like ATPase, C-terminal domain"/>
    <property type="match status" value="1"/>
</dbReference>
<dbReference type="RefSeq" id="WP_188929278.1">
    <property type="nucleotide sequence ID" value="NZ_BMJC01000001.1"/>
</dbReference>
<dbReference type="Gene3D" id="6.10.340.10">
    <property type="match status" value="1"/>
</dbReference>
<dbReference type="EC" id="2.7.13.3" evidence="2"/>
<dbReference type="InterPro" id="IPR003661">
    <property type="entry name" value="HisK_dim/P_dom"/>
</dbReference>
<comment type="caution">
    <text evidence="8">The sequence shown here is derived from an EMBL/GenBank/DDBJ whole genome shotgun (WGS) entry which is preliminary data.</text>
</comment>
<dbReference type="SMART" id="SM00388">
    <property type="entry name" value="HisKA"/>
    <property type="match status" value="1"/>
</dbReference>
<keyword evidence="4" id="KW-0808">Transferase</keyword>
<sequence length="486" mass="54165">MRLTTKFTLWYFGIMLVVLLIGGAIVYYEIQWKISRVEVVRHERLNDLIADQIRQGGDYTDHPTRKRATVTVIPADSVPKNTSTYYTRGLAWNPEFQANEFKLVVTSFYVINGLHYRVTTYSFIPSFYQLLPGVVDSFKWILLVLLVVVIVSGGLISKYILAPFKRTMRVIQSFDLKQQEAIRLPLTRTAEFMELNEFLRKMTDKAREDYQSLKEFTENASHELQTPTAVIRGKLDLLMESDIRDEQAILIAEMQNALERLSRIHSSLTLLTKLENKEYEAKEPVCISNLVRETLDSFDELIQLKSLTLESHIEKGVHIPLHLALADLLITNLIGNAIRHNTPIAMRSGAVPAAGAGGRDAGGGTVAMGDAVAPAGGGCGWISVTLTREGLVVINTGAEPQVATSELFERFKKGNAGSDSIGIGLAIVRQICELSRFDIVYEYKNGLHLLAVSFLPRTAASKLLQNLSLPLHLDAAGGRPDRQVRL</sequence>
<feature type="transmembrane region" description="Helical" evidence="6">
    <location>
        <begin position="140"/>
        <end position="161"/>
    </location>
</feature>
<comment type="catalytic activity">
    <reaction evidence="1">
        <text>ATP + protein L-histidine = ADP + protein N-phospho-L-histidine.</text>
        <dbReference type="EC" id="2.7.13.3"/>
    </reaction>
</comment>
<dbReference type="PANTHER" id="PTHR45436">
    <property type="entry name" value="SENSOR HISTIDINE KINASE YKOH"/>
    <property type="match status" value="1"/>
</dbReference>
<evidence type="ECO:0000256" key="5">
    <source>
        <dbReference type="ARBA" id="ARBA00022777"/>
    </source>
</evidence>
<dbReference type="GO" id="GO:0005886">
    <property type="term" value="C:plasma membrane"/>
    <property type="evidence" value="ECO:0007669"/>
    <property type="project" value="TreeGrafter"/>
</dbReference>
<dbReference type="InterPro" id="IPR005467">
    <property type="entry name" value="His_kinase_dom"/>
</dbReference>
<feature type="transmembrane region" description="Helical" evidence="6">
    <location>
        <begin position="7"/>
        <end position="28"/>
    </location>
</feature>
<dbReference type="Gene3D" id="1.10.287.130">
    <property type="match status" value="1"/>
</dbReference>
<gene>
    <name evidence="8" type="ORF">GCM10011511_10640</name>
</gene>
<evidence type="ECO:0000256" key="6">
    <source>
        <dbReference type="SAM" id="Phobius"/>
    </source>
</evidence>
<evidence type="ECO:0000256" key="3">
    <source>
        <dbReference type="ARBA" id="ARBA00022553"/>
    </source>
</evidence>
<organism evidence="8 9">
    <name type="scientific">Puia dinghuensis</name>
    <dbReference type="NCBI Taxonomy" id="1792502"/>
    <lineage>
        <taxon>Bacteria</taxon>
        <taxon>Pseudomonadati</taxon>
        <taxon>Bacteroidota</taxon>
        <taxon>Chitinophagia</taxon>
        <taxon>Chitinophagales</taxon>
        <taxon>Chitinophagaceae</taxon>
        <taxon>Puia</taxon>
    </lineage>
</organism>
<accession>A0A8J2U9Y9</accession>
<dbReference type="InterPro" id="IPR036097">
    <property type="entry name" value="HisK_dim/P_sf"/>
</dbReference>
<keyword evidence="6" id="KW-0472">Membrane</keyword>
<keyword evidence="9" id="KW-1185">Reference proteome</keyword>
<evidence type="ECO:0000256" key="4">
    <source>
        <dbReference type="ARBA" id="ARBA00022679"/>
    </source>
</evidence>
<keyword evidence="5" id="KW-0418">Kinase</keyword>
<dbReference type="SUPFAM" id="SSF55874">
    <property type="entry name" value="ATPase domain of HSP90 chaperone/DNA topoisomerase II/histidine kinase"/>
    <property type="match status" value="1"/>
</dbReference>
<dbReference type="PANTHER" id="PTHR45436:SF5">
    <property type="entry name" value="SENSOR HISTIDINE KINASE TRCS"/>
    <property type="match status" value="1"/>
</dbReference>
<feature type="domain" description="Histidine kinase" evidence="7">
    <location>
        <begin position="219"/>
        <end position="459"/>
    </location>
</feature>
<evidence type="ECO:0000313" key="8">
    <source>
        <dbReference type="EMBL" id="GGA89298.1"/>
    </source>
</evidence>